<dbReference type="Proteomes" id="UP000799424">
    <property type="component" value="Unassembled WGS sequence"/>
</dbReference>
<reference evidence="2" key="1">
    <citation type="journal article" date="2020" name="Stud. Mycol.">
        <title>101 Dothideomycetes genomes: a test case for predicting lifestyles and emergence of pathogens.</title>
        <authorList>
            <person name="Haridas S."/>
            <person name="Albert R."/>
            <person name="Binder M."/>
            <person name="Bloem J."/>
            <person name="Labutti K."/>
            <person name="Salamov A."/>
            <person name="Andreopoulos B."/>
            <person name="Baker S."/>
            <person name="Barry K."/>
            <person name="Bills G."/>
            <person name="Bluhm B."/>
            <person name="Cannon C."/>
            <person name="Castanera R."/>
            <person name="Culley D."/>
            <person name="Daum C."/>
            <person name="Ezra D."/>
            <person name="Gonzalez J."/>
            <person name="Henrissat B."/>
            <person name="Kuo A."/>
            <person name="Liang C."/>
            <person name="Lipzen A."/>
            <person name="Lutzoni F."/>
            <person name="Magnuson J."/>
            <person name="Mondo S."/>
            <person name="Nolan M."/>
            <person name="Ohm R."/>
            <person name="Pangilinan J."/>
            <person name="Park H.-J."/>
            <person name="Ramirez L."/>
            <person name="Alfaro M."/>
            <person name="Sun H."/>
            <person name="Tritt A."/>
            <person name="Yoshinaga Y."/>
            <person name="Zwiers L.-H."/>
            <person name="Turgeon B."/>
            <person name="Goodwin S."/>
            <person name="Spatafora J."/>
            <person name="Crous P."/>
            <person name="Grigoriev I."/>
        </authorList>
    </citation>
    <scope>NUCLEOTIDE SEQUENCE</scope>
    <source>
        <strain evidence="2">CBS 113818</strain>
    </source>
</reference>
<proteinExistence type="predicted"/>
<name>A0A6A6ZKK5_9PLEO</name>
<protein>
    <submittedName>
        <fullName evidence="2">Uncharacterized protein</fullName>
    </submittedName>
</protein>
<keyword evidence="3" id="KW-1185">Reference proteome</keyword>
<organism evidence="2 3">
    <name type="scientific">Ophiobolus disseminans</name>
    <dbReference type="NCBI Taxonomy" id="1469910"/>
    <lineage>
        <taxon>Eukaryota</taxon>
        <taxon>Fungi</taxon>
        <taxon>Dikarya</taxon>
        <taxon>Ascomycota</taxon>
        <taxon>Pezizomycotina</taxon>
        <taxon>Dothideomycetes</taxon>
        <taxon>Pleosporomycetidae</taxon>
        <taxon>Pleosporales</taxon>
        <taxon>Pleosporineae</taxon>
        <taxon>Phaeosphaeriaceae</taxon>
        <taxon>Ophiobolus</taxon>
    </lineage>
</organism>
<dbReference type="EMBL" id="MU006237">
    <property type="protein sequence ID" value="KAF2821293.1"/>
    <property type="molecule type" value="Genomic_DNA"/>
</dbReference>
<accession>A0A6A6ZKK5</accession>
<evidence type="ECO:0000313" key="3">
    <source>
        <dbReference type="Proteomes" id="UP000799424"/>
    </source>
</evidence>
<evidence type="ECO:0000313" key="2">
    <source>
        <dbReference type="EMBL" id="KAF2821293.1"/>
    </source>
</evidence>
<sequence>MPTLYLIVRFDSNNHLQPSYRTHDITLTGLPILLANDETRTVQEYMIIDEEVTNDPRIYRIAVDIDKMAGKTLHISYGTTSRDDALKRLQNIPTFAEESGKERGGDDHNTRARIKWMGQTCVRIKLRESSFCWYELVPVDVEDRATDKAVEEDAEKGRDRKRRKTEVEDAVGKDMDIFEDWEDGNDVDDVDESWDMGGDDVNIAN</sequence>
<dbReference type="AlphaFoldDB" id="A0A6A6ZKK5"/>
<feature type="compositionally biased region" description="Acidic residues" evidence="1">
    <location>
        <begin position="180"/>
        <end position="198"/>
    </location>
</feature>
<dbReference type="OrthoDB" id="3757267at2759"/>
<evidence type="ECO:0000256" key="1">
    <source>
        <dbReference type="SAM" id="MobiDB-lite"/>
    </source>
</evidence>
<feature type="region of interest" description="Disordered" evidence="1">
    <location>
        <begin position="180"/>
        <end position="205"/>
    </location>
</feature>
<gene>
    <name evidence="2" type="ORF">CC86DRAFT_426530</name>
</gene>